<evidence type="ECO:0000256" key="2">
    <source>
        <dbReference type="ARBA" id="ARBA00007783"/>
    </source>
</evidence>
<evidence type="ECO:0000256" key="5">
    <source>
        <dbReference type="ARBA" id="ARBA00022519"/>
    </source>
</evidence>
<feature type="transmembrane region" description="Helical" evidence="9">
    <location>
        <begin position="145"/>
        <end position="167"/>
    </location>
</feature>
<keyword evidence="7 9" id="KW-1133">Transmembrane helix</keyword>
<dbReference type="Proteomes" id="UP000321049">
    <property type="component" value="Unassembled WGS sequence"/>
</dbReference>
<dbReference type="InterPro" id="IPR047817">
    <property type="entry name" value="ABC2_TM_bact-type"/>
</dbReference>
<keyword evidence="3 9" id="KW-0813">Transport</keyword>
<keyword evidence="12" id="KW-1185">Reference proteome</keyword>
<name>A0A511JI50_9CELL</name>
<organism evidence="11 12">
    <name type="scientific">Cellulomonas terrae</name>
    <dbReference type="NCBI Taxonomy" id="311234"/>
    <lineage>
        <taxon>Bacteria</taxon>
        <taxon>Bacillati</taxon>
        <taxon>Actinomycetota</taxon>
        <taxon>Actinomycetes</taxon>
        <taxon>Micrococcales</taxon>
        <taxon>Cellulomonadaceae</taxon>
        <taxon>Cellulomonas</taxon>
    </lineage>
</organism>
<dbReference type="GO" id="GO:0005886">
    <property type="term" value="C:plasma membrane"/>
    <property type="evidence" value="ECO:0007669"/>
    <property type="project" value="UniProtKB-SubCell"/>
</dbReference>
<keyword evidence="5" id="KW-0997">Cell inner membrane</keyword>
<dbReference type="PANTHER" id="PTHR30413">
    <property type="entry name" value="INNER MEMBRANE TRANSPORT PERMEASE"/>
    <property type="match status" value="1"/>
</dbReference>
<feature type="transmembrane region" description="Helical" evidence="9">
    <location>
        <begin position="69"/>
        <end position="90"/>
    </location>
</feature>
<evidence type="ECO:0000256" key="6">
    <source>
        <dbReference type="ARBA" id="ARBA00022692"/>
    </source>
</evidence>
<feature type="transmembrane region" description="Helical" evidence="9">
    <location>
        <begin position="34"/>
        <end position="57"/>
    </location>
</feature>
<protein>
    <recommendedName>
        <fullName evidence="9">Transport permease protein</fullName>
    </recommendedName>
</protein>
<proteinExistence type="inferred from homology"/>
<feature type="transmembrane region" description="Helical" evidence="9">
    <location>
        <begin position="111"/>
        <end position="139"/>
    </location>
</feature>
<evidence type="ECO:0000313" key="12">
    <source>
        <dbReference type="Proteomes" id="UP000321049"/>
    </source>
</evidence>
<dbReference type="EMBL" id="BJWH01000004">
    <property type="protein sequence ID" value="GEL97654.1"/>
    <property type="molecule type" value="Genomic_DNA"/>
</dbReference>
<dbReference type="AlphaFoldDB" id="A0A511JI50"/>
<keyword evidence="6 9" id="KW-0812">Transmembrane</keyword>
<dbReference type="InterPro" id="IPR013525">
    <property type="entry name" value="ABC2_TM"/>
</dbReference>
<reference evidence="11 12" key="1">
    <citation type="submission" date="2019-07" db="EMBL/GenBank/DDBJ databases">
        <title>Whole genome shotgun sequence of Cellulomonas terrae NBRC 100819.</title>
        <authorList>
            <person name="Hosoyama A."/>
            <person name="Uohara A."/>
            <person name="Ohji S."/>
            <person name="Ichikawa N."/>
        </authorList>
    </citation>
    <scope>NUCLEOTIDE SEQUENCE [LARGE SCALE GENOMIC DNA]</scope>
    <source>
        <strain evidence="11 12">NBRC 100819</strain>
    </source>
</reference>
<evidence type="ECO:0000256" key="9">
    <source>
        <dbReference type="RuleBase" id="RU361157"/>
    </source>
</evidence>
<evidence type="ECO:0000313" key="11">
    <source>
        <dbReference type="EMBL" id="GEL97654.1"/>
    </source>
</evidence>
<dbReference type="PROSITE" id="PS51012">
    <property type="entry name" value="ABC_TM2"/>
    <property type="match status" value="1"/>
</dbReference>
<evidence type="ECO:0000259" key="10">
    <source>
        <dbReference type="PROSITE" id="PS51012"/>
    </source>
</evidence>
<keyword evidence="4 9" id="KW-1003">Cell membrane</keyword>
<dbReference type="GO" id="GO:0015920">
    <property type="term" value="P:lipopolysaccharide transport"/>
    <property type="evidence" value="ECO:0007669"/>
    <property type="project" value="TreeGrafter"/>
</dbReference>
<feature type="domain" description="ABC transmembrane type-2" evidence="10">
    <location>
        <begin position="31"/>
        <end position="269"/>
    </location>
</feature>
<dbReference type="OrthoDB" id="9789409at2"/>
<comment type="similarity">
    <text evidence="2 9">Belongs to the ABC-2 integral membrane protein family.</text>
</comment>
<dbReference type="GO" id="GO:0140359">
    <property type="term" value="F:ABC-type transporter activity"/>
    <property type="evidence" value="ECO:0007669"/>
    <property type="project" value="InterPro"/>
</dbReference>
<dbReference type="PANTHER" id="PTHR30413:SF8">
    <property type="entry name" value="TRANSPORT PERMEASE PROTEIN"/>
    <property type="match status" value="1"/>
</dbReference>
<keyword evidence="8 9" id="KW-0472">Membrane</keyword>
<gene>
    <name evidence="11" type="ORF">CTE05_12010</name>
</gene>
<dbReference type="Pfam" id="PF01061">
    <property type="entry name" value="ABC2_membrane"/>
    <property type="match status" value="1"/>
</dbReference>
<comment type="caution">
    <text evidence="11">The sequence shown here is derived from an EMBL/GenBank/DDBJ whole genome shotgun (WGS) entry which is preliminary data.</text>
</comment>
<sequence>MSLVADIRTSRELLVNLTRREVKGKYKRTVLGQLWSLANPLAQMLVYTLVFSVIIRIDPGPGVPSGLDIFALWLMCALLPWSFFTAVVTGGMSSLVGSENLIKKVYFPRSALVVANTLASSYTWSIEMVVLVIAILLAGANVLPFVPLVVVAMAVLLVFSLGVALMLSIANAYFRDTQHLVTILFMVWFYLTPILYPISEVAKQSARVGPLIGDITVLDIYQLNPMESFTEVFRNLLYDNRLPSAGSAMECVVWALVAIVVGGWVFDRHQRRLAEVL</sequence>
<comment type="subcellular location">
    <subcellularLocation>
        <location evidence="1">Cell inner membrane</location>
        <topology evidence="1">Multi-pass membrane protein</topology>
    </subcellularLocation>
    <subcellularLocation>
        <location evidence="9">Cell membrane</location>
        <topology evidence="9">Multi-pass membrane protein</topology>
    </subcellularLocation>
</comment>
<dbReference type="RefSeq" id="WP_146845209.1">
    <property type="nucleotide sequence ID" value="NZ_BJWH01000004.1"/>
</dbReference>
<feature type="transmembrane region" description="Helical" evidence="9">
    <location>
        <begin position="179"/>
        <end position="198"/>
    </location>
</feature>
<evidence type="ECO:0000256" key="7">
    <source>
        <dbReference type="ARBA" id="ARBA00022989"/>
    </source>
</evidence>
<evidence type="ECO:0000256" key="4">
    <source>
        <dbReference type="ARBA" id="ARBA00022475"/>
    </source>
</evidence>
<evidence type="ECO:0000256" key="8">
    <source>
        <dbReference type="ARBA" id="ARBA00023136"/>
    </source>
</evidence>
<evidence type="ECO:0000256" key="1">
    <source>
        <dbReference type="ARBA" id="ARBA00004429"/>
    </source>
</evidence>
<accession>A0A511JI50</accession>
<feature type="transmembrane region" description="Helical" evidence="9">
    <location>
        <begin position="245"/>
        <end position="266"/>
    </location>
</feature>
<evidence type="ECO:0000256" key="3">
    <source>
        <dbReference type="ARBA" id="ARBA00022448"/>
    </source>
</evidence>